<protein>
    <submittedName>
        <fullName evidence="1">Uncharacterized protein</fullName>
    </submittedName>
</protein>
<proteinExistence type="predicted"/>
<evidence type="ECO:0000313" key="1">
    <source>
        <dbReference type="EMBL" id="SHF46022.1"/>
    </source>
</evidence>
<keyword evidence="2" id="KW-1185">Reference proteome</keyword>
<dbReference type="EMBL" id="FQVO01000024">
    <property type="protein sequence ID" value="SHF46022.1"/>
    <property type="molecule type" value="Genomic_DNA"/>
</dbReference>
<name>A0A1M5BUW7_9FLAO</name>
<dbReference type="STRING" id="1302685.SAMN05444408_12410"/>
<dbReference type="Proteomes" id="UP000184236">
    <property type="component" value="Unassembled WGS sequence"/>
</dbReference>
<accession>A0A1M5BUW7</accession>
<organism evidence="1 2">
    <name type="scientific">Chryseobacterium takakiae</name>
    <dbReference type="NCBI Taxonomy" id="1302685"/>
    <lineage>
        <taxon>Bacteria</taxon>
        <taxon>Pseudomonadati</taxon>
        <taxon>Bacteroidota</taxon>
        <taxon>Flavobacteriia</taxon>
        <taxon>Flavobacteriales</taxon>
        <taxon>Weeksellaceae</taxon>
        <taxon>Chryseobacterium group</taxon>
        <taxon>Chryseobacterium</taxon>
    </lineage>
</organism>
<evidence type="ECO:0000313" key="2">
    <source>
        <dbReference type="Proteomes" id="UP000184236"/>
    </source>
</evidence>
<reference evidence="2" key="1">
    <citation type="submission" date="2016-11" db="EMBL/GenBank/DDBJ databases">
        <authorList>
            <person name="Varghese N."/>
            <person name="Submissions S."/>
        </authorList>
    </citation>
    <scope>NUCLEOTIDE SEQUENCE [LARGE SCALE GENOMIC DNA]</scope>
    <source>
        <strain evidence="2">DSM 26898</strain>
    </source>
</reference>
<gene>
    <name evidence="1" type="ORF">SAMN05444408_12410</name>
</gene>
<sequence>MNEVFKLIFKDFFLVQFHIINVKDIGLNAEQKTLKDKILFKK</sequence>
<dbReference type="RefSeq" id="WP_262484288.1">
    <property type="nucleotide sequence ID" value="NZ_FQVO01000024.1"/>
</dbReference>
<dbReference type="AlphaFoldDB" id="A0A1M5BUW7"/>